<feature type="compositionally biased region" description="Low complexity" evidence="1">
    <location>
        <begin position="442"/>
        <end position="452"/>
    </location>
</feature>
<keyword evidence="4" id="KW-1185">Reference proteome</keyword>
<organism evidence="3 4">
    <name type="scientific">Colletotrichum chrysophilum</name>
    <dbReference type="NCBI Taxonomy" id="1836956"/>
    <lineage>
        <taxon>Eukaryota</taxon>
        <taxon>Fungi</taxon>
        <taxon>Dikarya</taxon>
        <taxon>Ascomycota</taxon>
        <taxon>Pezizomycotina</taxon>
        <taxon>Sordariomycetes</taxon>
        <taxon>Hypocreomycetidae</taxon>
        <taxon>Glomerellales</taxon>
        <taxon>Glomerellaceae</taxon>
        <taxon>Colletotrichum</taxon>
        <taxon>Colletotrichum gloeosporioides species complex</taxon>
    </lineage>
</organism>
<feature type="region of interest" description="Disordered" evidence="1">
    <location>
        <begin position="1"/>
        <end position="66"/>
    </location>
</feature>
<dbReference type="Proteomes" id="UP001243330">
    <property type="component" value="Unassembled WGS sequence"/>
</dbReference>
<feature type="compositionally biased region" description="Basic and acidic residues" evidence="1">
    <location>
        <begin position="574"/>
        <end position="585"/>
    </location>
</feature>
<dbReference type="InterPro" id="IPR055936">
    <property type="entry name" value="DUF7514"/>
</dbReference>
<evidence type="ECO:0000313" key="3">
    <source>
        <dbReference type="EMBL" id="KAK1844035.1"/>
    </source>
</evidence>
<reference evidence="3" key="1">
    <citation type="submission" date="2023-01" db="EMBL/GenBank/DDBJ databases">
        <title>Colletotrichum chrysophilum M932 genome sequence.</title>
        <authorList>
            <person name="Baroncelli R."/>
        </authorList>
    </citation>
    <scope>NUCLEOTIDE SEQUENCE</scope>
    <source>
        <strain evidence="3">M932</strain>
    </source>
</reference>
<comment type="caution">
    <text evidence="3">The sequence shown here is derived from an EMBL/GenBank/DDBJ whole genome shotgun (WGS) entry which is preliminary data.</text>
</comment>
<accession>A0AAD9ED03</accession>
<evidence type="ECO:0000313" key="4">
    <source>
        <dbReference type="Proteomes" id="UP001243330"/>
    </source>
</evidence>
<gene>
    <name evidence="3" type="ORF">CCHR01_13350</name>
</gene>
<feature type="compositionally biased region" description="Basic and acidic residues" evidence="1">
    <location>
        <begin position="53"/>
        <end position="65"/>
    </location>
</feature>
<name>A0AAD9ED03_9PEZI</name>
<feature type="region of interest" description="Disordered" evidence="1">
    <location>
        <begin position="435"/>
        <end position="624"/>
    </location>
</feature>
<proteinExistence type="predicted"/>
<dbReference type="PANTHER" id="PTHR39611:SF1">
    <property type="entry name" value="HYDROXYPROLINE-RICH GLYCOPROTEIN DZ-HRGP"/>
    <property type="match status" value="1"/>
</dbReference>
<protein>
    <recommendedName>
        <fullName evidence="2">DUF7514 domain-containing protein</fullName>
    </recommendedName>
</protein>
<feature type="compositionally biased region" description="Polar residues" evidence="1">
    <location>
        <begin position="474"/>
        <end position="489"/>
    </location>
</feature>
<dbReference type="Pfam" id="PF24355">
    <property type="entry name" value="DUF7514"/>
    <property type="match status" value="1"/>
</dbReference>
<sequence length="624" mass="68643">MSSNAPAGEAVRPRLDTNTNWALPRDQHPDDPESEELSPLSPGREPAEYTWGEQKEGHGPGEGDARPAAAININIPSPLMSRTRESMGSMSSDMMEELRKIIKEEVSVLLIGCLVQAAQVVHLKNSETGTPIDAFRFPPLSNQNSVFTPAYPSPPPSVVDTINSKISSPRERSPEVTGAKVNAAPHLAPPPAYVPPSVSEPEATSPISPQQRAVRFRNRGPPVIHCQTRIEPEVVSPTAPIPGRVELSSVDKAWGVLFDLEGYGTQRLNSVLRGLANYMIAEFSPPETLVVTPEKMLCLYTKYKVEPERFQYEDIFRSRSKDALERIEYLYQDLDCQYHLVQSTANPKFKPNVPALTPTGFAKWMVSNILAYPDPEARRLHNIMSSLPINADGPLVDGKAERLPKQLSRHLFPEHHDKKTRSILDEAMLDCLEDAAPPLPSIPRSRPSPSENRPAEANIHSRRSFDDRKRPNLMAQQHSRTYDRGTNPQPARLPRANSDAGASVPRHRDLSPPPMGRHSGGGSSQRRRSPPPVNRYSASLPAISQVPSSSSSHFSSSLSSDVRGGEGNYGVYSGRDKGDDRDESPRSPGLGRRSVGADRGPTWEDMYSRSGRGSLDAGSSRSFR</sequence>
<evidence type="ECO:0000259" key="2">
    <source>
        <dbReference type="Pfam" id="PF24355"/>
    </source>
</evidence>
<dbReference type="AlphaFoldDB" id="A0AAD9ED03"/>
<feature type="compositionally biased region" description="Low complexity" evidence="1">
    <location>
        <begin position="544"/>
        <end position="560"/>
    </location>
</feature>
<dbReference type="PANTHER" id="PTHR39611">
    <property type="entry name" value="HYDROXYPROLINE-RICH GLYCOPROTEIN DZ-HRGP-RELATED"/>
    <property type="match status" value="1"/>
</dbReference>
<dbReference type="EMBL" id="JAQOWY010000329">
    <property type="protein sequence ID" value="KAK1844035.1"/>
    <property type="molecule type" value="Genomic_DNA"/>
</dbReference>
<feature type="domain" description="DUF7514" evidence="2">
    <location>
        <begin position="255"/>
        <end position="427"/>
    </location>
</feature>
<evidence type="ECO:0000256" key="1">
    <source>
        <dbReference type="SAM" id="MobiDB-lite"/>
    </source>
</evidence>